<keyword evidence="8" id="KW-1133">Transmembrane helix</keyword>
<dbReference type="PRINTS" id="PR00385">
    <property type="entry name" value="P450"/>
</dbReference>
<evidence type="ECO:0000256" key="12">
    <source>
        <dbReference type="ARBA" id="ARBA00023136"/>
    </source>
</evidence>
<dbReference type="Proteomes" id="UP001498398">
    <property type="component" value="Unassembled WGS sequence"/>
</dbReference>
<dbReference type="CDD" id="cd11065">
    <property type="entry name" value="CYP64-like"/>
    <property type="match status" value="1"/>
</dbReference>
<keyword evidence="10" id="KW-0408">Iron</keyword>
<evidence type="ECO:0000256" key="13">
    <source>
        <dbReference type="ARBA" id="ARBA00023180"/>
    </source>
</evidence>
<keyword evidence="14" id="KW-0732">Signal</keyword>
<dbReference type="Gene3D" id="1.10.630.10">
    <property type="entry name" value="Cytochrome P450"/>
    <property type="match status" value="1"/>
</dbReference>
<evidence type="ECO:0008006" key="17">
    <source>
        <dbReference type="Google" id="ProtNLM"/>
    </source>
</evidence>
<evidence type="ECO:0000256" key="4">
    <source>
        <dbReference type="ARBA" id="ARBA00010617"/>
    </source>
</evidence>
<comment type="similarity">
    <text evidence="4">Belongs to the cytochrome P450 family.</text>
</comment>
<accession>A0ABR1JAA5</accession>
<sequence>MFWQILALAFAFLAVLRFFKKSNSGHYPPGPRGIPILGNVFQLDTVNPWHTFVKWKDLYGPMIYLNVAGQSIVILNSKKVVDDLFERRSAKYIDRHRFIMLEKVTGDSNIAFMRAGERWRKMRRASDHALGARISSKYHRTQTNESIILAHGILNRPDTWLSQVERTSSSIALSLVYDLPPLQSLDDPTVIFMNNYVEHIGQVAMPGNFLVDVFPILEYLPKFLAKWKRDAEKDFEKYDDRFEKLFLKVKNEAEKGNEQRPSFSLSLAENQKQHKMPDQDCAWLAGALYSAGHETTATTMTWFMFSMIQFPDVQAQAQEELDRVVGRSRLPSFADIKHLPYIQAIVKEILRWRPAVPTGVPHIPTEDDYYEGYFIPKGTICIPCTWAINRDPDVYGSDADGFRPERHLDEHGHLKDETSEGHSTYGFGQRICAGRHVANNGLYIQIAMILWTLRLEAPLDNNGNPLKPDVNAEDSNGIFNRPPPFKVIATPRSQDAEAIIQLARDEVMQEALARSEIS</sequence>
<evidence type="ECO:0000256" key="8">
    <source>
        <dbReference type="ARBA" id="ARBA00022989"/>
    </source>
</evidence>
<keyword evidence="11" id="KW-0503">Monooxygenase</keyword>
<comment type="subcellular location">
    <subcellularLocation>
        <location evidence="2">Membrane</location>
        <topology evidence="2">Single-pass membrane protein</topology>
    </subcellularLocation>
</comment>
<evidence type="ECO:0000256" key="11">
    <source>
        <dbReference type="ARBA" id="ARBA00023033"/>
    </source>
</evidence>
<evidence type="ECO:0000256" key="10">
    <source>
        <dbReference type="ARBA" id="ARBA00023004"/>
    </source>
</evidence>
<name>A0ABR1JAA5_9AGAR</name>
<dbReference type="PRINTS" id="PR00463">
    <property type="entry name" value="EP450I"/>
</dbReference>
<comment type="caution">
    <text evidence="15">The sequence shown here is derived from an EMBL/GenBank/DDBJ whole genome shotgun (WGS) entry which is preliminary data.</text>
</comment>
<dbReference type="InterPro" id="IPR002401">
    <property type="entry name" value="Cyt_P450_E_grp-I"/>
</dbReference>
<keyword evidence="12" id="KW-0472">Membrane</keyword>
<keyword evidence="6" id="KW-0812">Transmembrane</keyword>
<dbReference type="SUPFAM" id="SSF48264">
    <property type="entry name" value="Cytochrome P450"/>
    <property type="match status" value="1"/>
</dbReference>
<dbReference type="PANTHER" id="PTHR46300">
    <property type="entry name" value="P450, PUTATIVE (EUROFUNG)-RELATED-RELATED"/>
    <property type="match status" value="1"/>
</dbReference>
<dbReference type="Pfam" id="PF00067">
    <property type="entry name" value="p450"/>
    <property type="match status" value="1"/>
</dbReference>
<comment type="pathway">
    <text evidence="3">Secondary metabolite biosynthesis.</text>
</comment>
<evidence type="ECO:0000256" key="3">
    <source>
        <dbReference type="ARBA" id="ARBA00005179"/>
    </source>
</evidence>
<keyword evidence="9" id="KW-0560">Oxidoreductase</keyword>
<evidence type="ECO:0000313" key="15">
    <source>
        <dbReference type="EMBL" id="KAK7453396.1"/>
    </source>
</evidence>
<organism evidence="15 16">
    <name type="scientific">Marasmiellus scandens</name>
    <dbReference type="NCBI Taxonomy" id="2682957"/>
    <lineage>
        <taxon>Eukaryota</taxon>
        <taxon>Fungi</taxon>
        <taxon>Dikarya</taxon>
        <taxon>Basidiomycota</taxon>
        <taxon>Agaricomycotina</taxon>
        <taxon>Agaricomycetes</taxon>
        <taxon>Agaricomycetidae</taxon>
        <taxon>Agaricales</taxon>
        <taxon>Marasmiineae</taxon>
        <taxon>Omphalotaceae</taxon>
        <taxon>Marasmiellus</taxon>
    </lineage>
</organism>
<protein>
    <recommendedName>
        <fullName evidence="17">Cytochrome P450</fullName>
    </recommendedName>
</protein>
<evidence type="ECO:0000256" key="7">
    <source>
        <dbReference type="ARBA" id="ARBA00022723"/>
    </source>
</evidence>
<dbReference type="InterPro" id="IPR036396">
    <property type="entry name" value="Cyt_P450_sf"/>
</dbReference>
<evidence type="ECO:0000256" key="6">
    <source>
        <dbReference type="ARBA" id="ARBA00022692"/>
    </source>
</evidence>
<keyword evidence="5" id="KW-0349">Heme</keyword>
<dbReference type="InterPro" id="IPR050364">
    <property type="entry name" value="Cytochrome_P450_fung"/>
</dbReference>
<dbReference type="PANTHER" id="PTHR46300:SF2">
    <property type="entry name" value="CYTOCHROME P450 MONOOXYGENASE ALNH-RELATED"/>
    <property type="match status" value="1"/>
</dbReference>
<evidence type="ECO:0000313" key="16">
    <source>
        <dbReference type="Proteomes" id="UP001498398"/>
    </source>
</evidence>
<keyword evidence="16" id="KW-1185">Reference proteome</keyword>
<keyword evidence="7" id="KW-0479">Metal-binding</keyword>
<evidence type="ECO:0000256" key="2">
    <source>
        <dbReference type="ARBA" id="ARBA00004167"/>
    </source>
</evidence>
<feature type="chain" id="PRO_5045082837" description="Cytochrome P450" evidence="14">
    <location>
        <begin position="25"/>
        <end position="518"/>
    </location>
</feature>
<proteinExistence type="inferred from homology"/>
<dbReference type="InterPro" id="IPR001128">
    <property type="entry name" value="Cyt_P450"/>
</dbReference>
<gene>
    <name evidence="15" type="ORF">VKT23_011659</name>
</gene>
<evidence type="ECO:0000256" key="1">
    <source>
        <dbReference type="ARBA" id="ARBA00001971"/>
    </source>
</evidence>
<dbReference type="EMBL" id="JBANRG010000026">
    <property type="protein sequence ID" value="KAK7453396.1"/>
    <property type="molecule type" value="Genomic_DNA"/>
</dbReference>
<feature type="signal peptide" evidence="14">
    <location>
        <begin position="1"/>
        <end position="24"/>
    </location>
</feature>
<evidence type="ECO:0000256" key="5">
    <source>
        <dbReference type="ARBA" id="ARBA00022617"/>
    </source>
</evidence>
<evidence type="ECO:0000256" key="9">
    <source>
        <dbReference type="ARBA" id="ARBA00023002"/>
    </source>
</evidence>
<evidence type="ECO:0000256" key="14">
    <source>
        <dbReference type="SAM" id="SignalP"/>
    </source>
</evidence>
<keyword evidence="13" id="KW-0325">Glycoprotein</keyword>
<reference evidence="15 16" key="1">
    <citation type="submission" date="2024-01" db="EMBL/GenBank/DDBJ databases">
        <title>A draft genome for the cacao thread blight pathogen Marasmiellus scandens.</title>
        <authorList>
            <person name="Baruah I.K."/>
            <person name="Leung J."/>
            <person name="Bukari Y."/>
            <person name="Amoako-Attah I."/>
            <person name="Meinhardt L.W."/>
            <person name="Bailey B.A."/>
            <person name="Cohen S.P."/>
        </authorList>
    </citation>
    <scope>NUCLEOTIDE SEQUENCE [LARGE SCALE GENOMIC DNA]</scope>
    <source>
        <strain evidence="15 16">GH-19</strain>
    </source>
</reference>
<comment type="cofactor">
    <cofactor evidence="1">
        <name>heme</name>
        <dbReference type="ChEBI" id="CHEBI:30413"/>
    </cofactor>
</comment>